<evidence type="ECO:0008006" key="4">
    <source>
        <dbReference type="Google" id="ProtNLM"/>
    </source>
</evidence>
<evidence type="ECO:0000313" key="3">
    <source>
        <dbReference type="Proteomes" id="UP000461768"/>
    </source>
</evidence>
<evidence type="ECO:0000256" key="1">
    <source>
        <dbReference type="ARBA" id="ARBA00022705"/>
    </source>
</evidence>
<keyword evidence="3" id="KW-1185">Reference proteome</keyword>
<keyword evidence="1" id="KW-0235">DNA replication</keyword>
<dbReference type="InterPro" id="IPR036869">
    <property type="entry name" value="J_dom_sf"/>
</dbReference>
<dbReference type="Proteomes" id="UP000461768">
    <property type="component" value="Unassembled WGS sequence"/>
</dbReference>
<dbReference type="EMBL" id="WAGX01000005">
    <property type="protein sequence ID" value="KAB1437580.1"/>
    <property type="molecule type" value="Genomic_DNA"/>
</dbReference>
<dbReference type="RefSeq" id="WP_151144078.1">
    <property type="nucleotide sequence ID" value="NZ_WAGX01000005.1"/>
</dbReference>
<reference evidence="2 3" key="2">
    <citation type="submission" date="2020-02" db="EMBL/GenBank/DDBJ databases">
        <title>Candidatus Galacturonibacter soehngenii shows hetero-acetogenic catabolism of galacturonic acid but lacks a canonical carbon monoxide dehydrogenase/acetyl-CoA synthase complex.</title>
        <authorList>
            <person name="Diender M."/>
            <person name="Stouten G.R."/>
            <person name="Petersen J.F."/>
            <person name="Nielsen P.H."/>
            <person name="Dueholm M.S."/>
            <person name="Pronk J.T."/>
            <person name="Van Loosdrecht M.C.M."/>
        </authorList>
    </citation>
    <scope>NUCLEOTIDE SEQUENCE [LARGE SCALE GENOMIC DNA]</scope>
    <source>
        <strain evidence="2">GalUA</strain>
    </source>
</reference>
<accession>A0A7V7UBA8</accession>
<protein>
    <recommendedName>
        <fullName evidence="4">J domain-containing protein</fullName>
    </recommendedName>
</protein>
<dbReference type="SUPFAM" id="SSF46565">
    <property type="entry name" value="Chaperone J-domain"/>
    <property type="match status" value="1"/>
</dbReference>
<evidence type="ECO:0000313" key="2">
    <source>
        <dbReference type="EMBL" id="KAB1437580.1"/>
    </source>
</evidence>
<dbReference type="GO" id="GO:0006260">
    <property type="term" value="P:DNA replication"/>
    <property type="evidence" value="ECO:0007669"/>
    <property type="project" value="UniProtKB-KW"/>
</dbReference>
<sequence>MYCVVQEIKLKKPNMYGYPKKLEAYLLKMSLNGQDLSHYCHRFSEERFERPIKKAYKISIHQSYREDGKVKKKQYVLCTVNYYDFATGMLSLYECCEIGIYKVAKKLGVDAGLIYDIVEEKLNPLIESIRDEFMQTEEYKVNQKHEDITTRYALNKIEFGKNYECDSSIYDSIYDVFGNLMNETKLEEVKANFEARKEYEEKSRSYQEDFYSNYSKYFTGSGEGSYFNNNQSNHGMEDKEMLKQFYRVLSKKFHPDANQDKDTSKEMKLLNQLKIDWNI</sequence>
<proteinExistence type="predicted"/>
<name>A0A7V7UBA8_9FIRM</name>
<reference evidence="2 3" key="1">
    <citation type="submission" date="2019-09" db="EMBL/GenBank/DDBJ databases">
        <authorList>
            <person name="Valk L.C."/>
        </authorList>
    </citation>
    <scope>NUCLEOTIDE SEQUENCE [LARGE SCALE GENOMIC DNA]</scope>
    <source>
        <strain evidence="2">GalUA</strain>
    </source>
</reference>
<organism evidence="2 3">
    <name type="scientific">Candidatus Galacturonatibacter soehngenii</name>
    <dbReference type="NCBI Taxonomy" id="2307010"/>
    <lineage>
        <taxon>Bacteria</taxon>
        <taxon>Bacillati</taxon>
        <taxon>Bacillota</taxon>
        <taxon>Clostridia</taxon>
        <taxon>Lachnospirales</taxon>
        <taxon>Lachnospiraceae</taxon>
        <taxon>Candidatus Galacturonatibacter</taxon>
    </lineage>
</organism>
<comment type="caution">
    <text evidence="2">The sequence shown here is derived from an EMBL/GenBank/DDBJ whole genome shotgun (WGS) entry which is preliminary data.</text>
</comment>
<gene>
    <name evidence="2" type="ORF">F7O84_08210</name>
</gene>
<dbReference type="AlphaFoldDB" id="A0A7V7UBA8"/>
<dbReference type="OrthoDB" id="2053524at2"/>